<dbReference type="AlphaFoldDB" id="A0A1H4BDK5"/>
<keyword evidence="2" id="KW-0846">Cobalamin</keyword>
<evidence type="ECO:0000256" key="4">
    <source>
        <dbReference type="ARBA" id="ARBA00023116"/>
    </source>
</evidence>
<evidence type="ECO:0000259" key="7">
    <source>
        <dbReference type="Pfam" id="PF00317"/>
    </source>
</evidence>
<comment type="cofactor">
    <cofactor evidence="1">
        <name>adenosylcob(III)alamin</name>
        <dbReference type="ChEBI" id="CHEBI:18408"/>
    </cofactor>
</comment>
<dbReference type="PANTHER" id="PTHR43371">
    <property type="entry name" value="VITAMIN B12-DEPENDENT RIBONUCLEOTIDE REDUCTASE"/>
    <property type="match status" value="1"/>
</dbReference>
<evidence type="ECO:0000256" key="3">
    <source>
        <dbReference type="ARBA" id="ARBA00023002"/>
    </source>
</evidence>
<dbReference type="Pfam" id="PF00317">
    <property type="entry name" value="Ribonuc_red_lgN"/>
    <property type="match status" value="1"/>
</dbReference>
<dbReference type="Pfam" id="PF02867">
    <property type="entry name" value="Ribonuc_red_lgC"/>
    <property type="match status" value="1"/>
</dbReference>
<dbReference type="EMBL" id="FNQY01000020">
    <property type="protein sequence ID" value="SEA46078.1"/>
    <property type="molecule type" value="Genomic_DNA"/>
</dbReference>
<dbReference type="Gene3D" id="3.20.70.20">
    <property type="match status" value="1"/>
</dbReference>
<dbReference type="InterPro" id="IPR000788">
    <property type="entry name" value="RNR_lg_C"/>
</dbReference>
<accession>A0A1H4BDK5</accession>
<comment type="catalytic activity">
    <reaction evidence="6">
        <text>a 2'-deoxyribonucleoside 5'-diphosphate + [thioredoxin]-disulfide + H2O = a ribonucleoside 5'-diphosphate + [thioredoxin]-dithiol</text>
        <dbReference type="Rhea" id="RHEA:23252"/>
        <dbReference type="Rhea" id="RHEA-COMP:10698"/>
        <dbReference type="Rhea" id="RHEA-COMP:10700"/>
        <dbReference type="ChEBI" id="CHEBI:15377"/>
        <dbReference type="ChEBI" id="CHEBI:29950"/>
        <dbReference type="ChEBI" id="CHEBI:50058"/>
        <dbReference type="ChEBI" id="CHEBI:57930"/>
        <dbReference type="ChEBI" id="CHEBI:73316"/>
        <dbReference type="EC" id="1.17.4.1"/>
    </reaction>
</comment>
<comment type="function">
    <text evidence="6">Provides the precursors necessary for DNA synthesis. Catalyzes the biosynthesis of deoxyribonucleotides from the corresponding ribonucleotides.</text>
</comment>
<dbReference type="GO" id="GO:0009263">
    <property type="term" value="P:deoxyribonucleotide biosynthetic process"/>
    <property type="evidence" value="ECO:0007669"/>
    <property type="project" value="UniProtKB-KW"/>
</dbReference>
<evidence type="ECO:0000256" key="1">
    <source>
        <dbReference type="ARBA" id="ARBA00001922"/>
    </source>
</evidence>
<name>A0A1H4BDK5_9BACT</name>
<keyword evidence="10" id="KW-1185">Reference proteome</keyword>
<protein>
    <recommendedName>
        <fullName evidence="6">Ribonucleoside-diphosphate reductase</fullName>
        <ecNumber evidence="6">1.17.4.1</ecNumber>
    </recommendedName>
</protein>
<dbReference type="GO" id="GO:0005524">
    <property type="term" value="F:ATP binding"/>
    <property type="evidence" value="ECO:0007669"/>
    <property type="project" value="InterPro"/>
</dbReference>
<comment type="similarity">
    <text evidence="6">Belongs to the ribonucleoside diphosphate reductase large chain family.</text>
</comment>
<evidence type="ECO:0000256" key="2">
    <source>
        <dbReference type="ARBA" id="ARBA00022628"/>
    </source>
</evidence>
<organism evidence="9 10">
    <name type="scientific">Arachidicoccus rhizosphaerae</name>
    <dbReference type="NCBI Taxonomy" id="551991"/>
    <lineage>
        <taxon>Bacteria</taxon>
        <taxon>Pseudomonadati</taxon>
        <taxon>Bacteroidota</taxon>
        <taxon>Chitinophagia</taxon>
        <taxon>Chitinophagales</taxon>
        <taxon>Chitinophagaceae</taxon>
        <taxon>Arachidicoccus</taxon>
    </lineage>
</organism>
<gene>
    <name evidence="9" type="ORF">SAMN05192529_12016</name>
</gene>
<dbReference type="STRING" id="551991.SAMN05192529_12016"/>
<proteinExistence type="inferred from homology"/>
<dbReference type="EC" id="1.17.4.1" evidence="6"/>
<keyword evidence="5" id="KW-0170">Cobalt</keyword>
<dbReference type="Proteomes" id="UP000199041">
    <property type="component" value="Unassembled WGS sequence"/>
</dbReference>
<keyword evidence="3 6" id="KW-0560">Oxidoreductase</keyword>
<evidence type="ECO:0000256" key="6">
    <source>
        <dbReference type="RuleBase" id="RU003410"/>
    </source>
</evidence>
<evidence type="ECO:0000313" key="9">
    <source>
        <dbReference type="EMBL" id="SEA46078.1"/>
    </source>
</evidence>
<keyword evidence="4 6" id="KW-0215">Deoxyribonucleotide synthesis</keyword>
<reference evidence="9 10" key="1">
    <citation type="submission" date="2016-10" db="EMBL/GenBank/DDBJ databases">
        <authorList>
            <person name="de Groot N.N."/>
        </authorList>
    </citation>
    <scope>NUCLEOTIDE SEQUENCE [LARGE SCALE GENOMIC DNA]</scope>
    <source>
        <strain evidence="9 10">Vu-144</strain>
    </source>
</reference>
<evidence type="ECO:0000259" key="8">
    <source>
        <dbReference type="Pfam" id="PF02867"/>
    </source>
</evidence>
<evidence type="ECO:0000313" key="10">
    <source>
        <dbReference type="Proteomes" id="UP000199041"/>
    </source>
</evidence>
<dbReference type="PANTHER" id="PTHR43371:SF1">
    <property type="entry name" value="RIBONUCLEOSIDE-DIPHOSPHATE REDUCTASE"/>
    <property type="match status" value="1"/>
</dbReference>
<feature type="domain" description="Ribonucleotide reductase large subunit C-terminal" evidence="8">
    <location>
        <begin position="113"/>
        <end position="326"/>
    </location>
</feature>
<sequence>MSTDISEAAKQRNIYTHQQVFENTLAYFKGDELAARVWINKYAIKDSMGHLYEKSPDDMHHRMAAEFARIEQKYPNPMTEEQIFHLFSHFKYIIPQGSPMAGIGNLFQISSLSNCFVIGSDTHADSYGAILQTDQQQVQLMKRRGGVGHDLSCIRPKGSRVKNAALTSTGVVPYMERYSNSTKEVAQDGRRGALMLSISIKHPDSEAFIDTKTDLEKITGANISVRITDEFMQAVKNKTSFTQQYPVNAKTPVCRQEIDAGMLWQKIVHNAWQSAEPGILFWDTIIKESIPDCYADLGFKTLSTNPCGEIPLCAYDSCRLMAINLYS</sequence>
<dbReference type="GO" id="GO:0004748">
    <property type="term" value="F:ribonucleoside-diphosphate reductase activity, thioredoxin disulfide as acceptor"/>
    <property type="evidence" value="ECO:0007669"/>
    <property type="project" value="UniProtKB-EC"/>
</dbReference>
<dbReference type="InterPro" id="IPR050862">
    <property type="entry name" value="RdRp_reductase_class-2"/>
</dbReference>
<evidence type="ECO:0000256" key="5">
    <source>
        <dbReference type="ARBA" id="ARBA00023285"/>
    </source>
</evidence>
<feature type="domain" description="Ribonucleotide reductase large subunit N-terminal" evidence="7">
    <location>
        <begin position="31"/>
        <end position="95"/>
    </location>
</feature>
<dbReference type="GO" id="GO:0031419">
    <property type="term" value="F:cobalamin binding"/>
    <property type="evidence" value="ECO:0007669"/>
    <property type="project" value="UniProtKB-KW"/>
</dbReference>
<dbReference type="InterPro" id="IPR013509">
    <property type="entry name" value="RNR_lsu_N"/>
</dbReference>
<dbReference type="SUPFAM" id="SSF51998">
    <property type="entry name" value="PFL-like glycyl radical enzymes"/>
    <property type="match status" value="1"/>
</dbReference>